<dbReference type="GO" id="GO:0016787">
    <property type="term" value="F:hydrolase activity"/>
    <property type="evidence" value="ECO:0007669"/>
    <property type="project" value="UniProtKB-KW"/>
</dbReference>
<dbReference type="AlphaFoldDB" id="A0A0F4GFZ0"/>
<organism evidence="2 3">
    <name type="scientific">Zymoseptoria brevis</name>
    <dbReference type="NCBI Taxonomy" id="1047168"/>
    <lineage>
        <taxon>Eukaryota</taxon>
        <taxon>Fungi</taxon>
        <taxon>Dikarya</taxon>
        <taxon>Ascomycota</taxon>
        <taxon>Pezizomycotina</taxon>
        <taxon>Dothideomycetes</taxon>
        <taxon>Dothideomycetidae</taxon>
        <taxon>Mycosphaerellales</taxon>
        <taxon>Mycosphaerellaceae</taxon>
        <taxon>Zymoseptoria</taxon>
    </lineage>
</organism>
<evidence type="ECO:0000259" key="1">
    <source>
        <dbReference type="Pfam" id="PF01738"/>
    </source>
</evidence>
<sequence>MSQSHACCTVPPVVTSGYKEKGEFSQVQGMKTYGTGSSDATTGILVIYDIFGFFPQTLQGADILANGDKEHKKQVFIPDFFDGEPADISWYPPDNKEKEEKLGNFFSTKAAPPKTLERIPKVIEELNKKNPNIKQWGILGYCWGGKIVNLSSQEGTLFKAAAACHPAMVDKADAPGITIPYAMLPSGDEPKDDVEAWAKEVKVKNIVEWYPNQVHGFMAARGDLSDDKVKADYEKGYQTLLNFFHENLS</sequence>
<gene>
    <name evidence="2" type="ORF">TI39_contig669g00022</name>
</gene>
<dbReference type="STRING" id="1047168.A0A0F4GFZ0"/>
<reference evidence="2 3" key="1">
    <citation type="submission" date="2015-03" db="EMBL/GenBank/DDBJ databases">
        <title>RNA-seq based gene annotation and comparative genomics of four Zymoseptoria species reveal species-specific pathogenicity related genes and transposable element activity.</title>
        <authorList>
            <person name="Grandaubert J."/>
            <person name="Bhattacharyya A."/>
            <person name="Stukenbrock E.H."/>
        </authorList>
    </citation>
    <scope>NUCLEOTIDE SEQUENCE [LARGE SCALE GENOMIC DNA]</scope>
    <source>
        <strain evidence="2 3">Zb18110</strain>
    </source>
</reference>
<keyword evidence="3" id="KW-1185">Reference proteome</keyword>
<dbReference type="SUPFAM" id="SSF53474">
    <property type="entry name" value="alpha/beta-Hydrolases"/>
    <property type="match status" value="1"/>
</dbReference>
<keyword evidence="2" id="KW-0378">Hydrolase</keyword>
<dbReference type="InterPro" id="IPR002925">
    <property type="entry name" value="Dienelactn_hydro"/>
</dbReference>
<proteinExistence type="predicted"/>
<dbReference type="PANTHER" id="PTHR47668:SF1">
    <property type="entry name" value="DIENELACTONE HYDROLASE DOMAIN-CONTAINING PROTEIN-RELATED"/>
    <property type="match status" value="1"/>
</dbReference>
<comment type="caution">
    <text evidence="2">The sequence shown here is derived from an EMBL/GenBank/DDBJ whole genome shotgun (WGS) entry which is preliminary data.</text>
</comment>
<feature type="domain" description="Dienelactone hydrolase" evidence="1">
    <location>
        <begin position="33"/>
        <end position="246"/>
    </location>
</feature>
<dbReference type="EMBL" id="LAFY01000661">
    <property type="protein sequence ID" value="KJX96361.1"/>
    <property type="molecule type" value="Genomic_DNA"/>
</dbReference>
<dbReference type="OrthoDB" id="2147163at2759"/>
<dbReference type="PANTHER" id="PTHR47668">
    <property type="entry name" value="DIENELACTONE HYDROLASE FAMILY PROTEIN (AFU_ORTHOLOGUE AFUA_6G01940)"/>
    <property type="match status" value="1"/>
</dbReference>
<dbReference type="InterPro" id="IPR029058">
    <property type="entry name" value="AB_hydrolase_fold"/>
</dbReference>
<evidence type="ECO:0000313" key="3">
    <source>
        <dbReference type="Proteomes" id="UP000033647"/>
    </source>
</evidence>
<evidence type="ECO:0000313" key="2">
    <source>
        <dbReference type="EMBL" id="KJX96361.1"/>
    </source>
</evidence>
<protein>
    <submittedName>
        <fullName evidence="2">Dienelactone hydrolase family protein</fullName>
    </submittedName>
</protein>
<name>A0A0F4GFZ0_9PEZI</name>
<accession>A0A0F4GFZ0</accession>
<dbReference type="Pfam" id="PF01738">
    <property type="entry name" value="DLH"/>
    <property type="match status" value="1"/>
</dbReference>
<dbReference type="Proteomes" id="UP000033647">
    <property type="component" value="Unassembled WGS sequence"/>
</dbReference>
<dbReference type="Gene3D" id="3.40.50.1820">
    <property type="entry name" value="alpha/beta hydrolase"/>
    <property type="match status" value="1"/>
</dbReference>